<organism evidence="3 4">
    <name type="scientific">Lawsonia intracellularis (strain PHE/MN1-00)</name>
    <dbReference type="NCBI Taxonomy" id="363253"/>
    <lineage>
        <taxon>Bacteria</taxon>
        <taxon>Pseudomonadati</taxon>
        <taxon>Thermodesulfobacteriota</taxon>
        <taxon>Desulfovibrionia</taxon>
        <taxon>Desulfovibrionales</taxon>
        <taxon>Desulfovibrionaceae</taxon>
        <taxon>Lawsonia</taxon>
    </lineage>
</organism>
<dbReference type="EMBL" id="AM180252">
    <property type="protein sequence ID" value="CAJ54778.1"/>
    <property type="molecule type" value="Genomic_DNA"/>
</dbReference>
<dbReference type="InterPro" id="IPR029069">
    <property type="entry name" value="HotDog_dom_sf"/>
</dbReference>
<protein>
    <submittedName>
        <fullName evidence="3">Predicted thioesterase</fullName>
    </submittedName>
</protein>
<comment type="similarity">
    <text evidence="1">Belongs to the 4-hydroxybenzoyl-CoA thioesterase family.</text>
</comment>
<dbReference type="InterPro" id="IPR006684">
    <property type="entry name" value="YbgC/YbaW"/>
</dbReference>
<dbReference type="KEGG" id="lip:LI0724"/>
<dbReference type="Proteomes" id="UP000002430">
    <property type="component" value="Chromosome"/>
</dbReference>
<dbReference type="PANTHER" id="PTHR31793">
    <property type="entry name" value="4-HYDROXYBENZOYL-COA THIOESTERASE FAMILY MEMBER"/>
    <property type="match status" value="1"/>
</dbReference>
<accession>Q1MQE9</accession>
<dbReference type="NCBIfam" id="TIGR00051">
    <property type="entry name" value="YbgC/FadM family acyl-CoA thioesterase"/>
    <property type="match status" value="1"/>
</dbReference>
<dbReference type="Gene3D" id="3.10.129.10">
    <property type="entry name" value="Hotdog Thioesterase"/>
    <property type="match status" value="1"/>
</dbReference>
<dbReference type="PANTHER" id="PTHR31793:SF27">
    <property type="entry name" value="NOVEL THIOESTERASE SUPERFAMILY DOMAIN AND SAPOSIN A-TYPE DOMAIN CONTAINING PROTEIN (0610012H03RIK)"/>
    <property type="match status" value="1"/>
</dbReference>
<dbReference type="Pfam" id="PF13279">
    <property type="entry name" value="4HBT_2"/>
    <property type="match status" value="1"/>
</dbReference>
<dbReference type="STRING" id="363253.LI0724"/>
<keyword evidence="2" id="KW-0378">Hydrolase</keyword>
<proteinExistence type="inferred from homology"/>
<evidence type="ECO:0000313" key="3">
    <source>
        <dbReference type="EMBL" id="CAJ54778.1"/>
    </source>
</evidence>
<sequence>MQHTPSHTICYSHRVSYGETDAMGYLYHAEYLHIFEIGRTEFLRSLGISYAEIESRGIRLPVCHATCHYRHPAHYDEVLNVHIKINEIKKASLTFSYSVINKHSNKLLTNGTTRLACTNINGQLIKIPEWLINIFYGSLLMIPNSHNCS</sequence>
<dbReference type="OrthoDB" id="9808429at2"/>
<dbReference type="eggNOG" id="COG0824">
    <property type="taxonomic scope" value="Bacteria"/>
</dbReference>
<gene>
    <name evidence="3" type="ordered locus">LI0724</name>
</gene>
<keyword evidence="4" id="KW-1185">Reference proteome</keyword>
<dbReference type="InterPro" id="IPR050563">
    <property type="entry name" value="4-hydroxybenzoyl-CoA_TE"/>
</dbReference>
<evidence type="ECO:0000256" key="2">
    <source>
        <dbReference type="ARBA" id="ARBA00022801"/>
    </source>
</evidence>
<dbReference type="AlphaFoldDB" id="Q1MQE9"/>
<evidence type="ECO:0000256" key="1">
    <source>
        <dbReference type="ARBA" id="ARBA00005953"/>
    </source>
</evidence>
<dbReference type="SUPFAM" id="SSF54637">
    <property type="entry name" value="Thioesterase/thiol ester dehydrase-isomerase"/>
    <property type="match status" value="1"/>
</dbReference>
<dbReference type="GO" id="GO:0047617">
    <property type="term" value="F:fatty acyl-CoA hydrolase activity"/>
    <property type="evidence" value="ECO:0007669"/>
    <property type="project" value="TreeGrafter"/>
</dbReference>
<name>Q1MQE9_LAWIP</name>
<dbReference type="RefSeq" id="WP_011526807.1">
    <property type="nucleotide sequence ID" value="NC_008011.1"/>
</dbReference>
<reference evidence="3 4" key="1">
    <citation type="submission" date="2005-11" db="EMBL/GenBank/DDBJ databases">
        <title>The complete genome sequence of Lawsonia intracellularis: the causative agent of proliferative enteropathy.</title>
        <authorList>
            <person name="Kaur K."/>
            <person name="Zhang Q."/>
            <person name="Beckler D."/>
            <person name="Munir S."/>
            <person name="Li L."/>
            <person name="Kinsley K."/>
            <person name="Herron L."/>
            <person name="Peterson A."/>
            <person name="May B."/>
            <person name="Singh S."/>
            <person name="Gebhart C."/>
            <person name="Kapur V."/>
        </authorList>
    </citation>
    <scope>NUCLEOTIDE SEQUENCE [LARGE SCALE GENOMIC DNA]</scope>
    <source>
        <strain evidence="3 4">PHE/MN1-00</strain>
    </source>
</reference>
<evidence type="ECO:0000313" key="4">
    <source>
        <dbReference type="Proteomes" id="UP000002430"/>
    </source>
</evidence>
<dbReference type="CDD" id="cd00586">
    <property type="entry name" value="4HBT"/>
    <property type="match status" value="1"/>
</dbReference>
<dbReference type="PIRSF" id="PIRSF003230">
    <property type="entry name" value="YbgC"/>
    <property type="match status" value="1"/>
</dbReference>
<dbReference type="HOGENOM" id="CLU_101141_3_2_7"/>